<dbReference type="PANTHER" id="PTHR43000">
    <property type="entry name" value="DTDP-D-GLUCOSE 4,6-DEHYDRATASE-RELATED"/>
    <property type="match status" value="1"/>
</dbReference>
<dbReference type="EMBL" id="JPVZ01000003">
    <property type="protein sequence ID" value="OAZ10166.1"/>
    <property type="molecule type" value="Genomic_DNA"/>
</dbReference>
<name>A0A853L0J2_9PROT</name>
<dbReference type="Pfam" id="PF01370">
    <property type="entry name" value="Epimerase"/>
    <property type="match status" value="1"/>
</dbReference>
<comment type="pathway">
    <text evidence="1">Bacterial outer membrane biogenesis; LPS O-antigen biosynthesis.</text>
</comment>
<evidence type="ECO:0000259" key="3">
    <source>
        <dbReference type="Pfam" id="PF01370"/>
    </source>
</evidence>
<feature type="domain" description="NAD-dependent epimerase/dehydratase" evidence="3">
    <location>
        <begin position="3"/>
        <end position="223"/>
    </location>
</feature>
<dbReference type="InterPro" id="IPR036291">
    <property type="entry name" value="NAD(P)-bd_dom_sf"/>
</dbReference>
<protein>
    <recommendedName>
        <fullName evidence="3">NAD-dependent epimerase/dehydratase domain-containing protein</fullName>
    </recommendedName>
</protein>
<accession>A0A853L0J2</accession>
<evidence type="ECO:0000256" key="1">
    <source>
        <dbReference type="ARBA" id="ARBA00005125"/>
    </source>
</evidence>
<dbReference type="RefSeq" id="WP_064780563.1">
    <property type="nucleotide sequence ID" value="NZ_JPVZ01000003.1"/>
</dbReference>
<comment type="similarity">
    <text evidence="2">Belongs to the NAD(P)-dependent epimerase/dehydratase family.</text>
</comment>
<sequence>MKVLVTGANGLIGPYACQKLISAGHDVITCGRSALQAGDLPGRHIAGDLLDASFRKHLIASERPDGLIHLAWQTTHGHFWNAPDNPDWREASIDLLDRFHDQGGKRAVLAGSCAEYDWQGIAAGQKLTEDATCNPHTIYGQEKHKLAQHCLDLNAKGASIAWGRLFLLCGPKEAPARFVPAITRALLAGEAAKMSSGKQIRDFMHVADAGAAFAKLIDHPFTGLINIASGEGHSLLEVAETIKSLIGRGTIAAGSIPDRPDDPPYLVADTSTLTETVGFRREFDLQAALQNCIEWWRSHPA</sequence>
<dbReference type="Gene3D" id="3.40.50.720">
    <property type="entry name" value="NAD(P)-binding Rossmann-like Domain"/>
    <property type="match status" value="1"/>
</dbReference>
<evidence type="ECO:0000256" key="2">
    <source>
        <dbReference type="ARBA" id="ARBA00007637"/>
    </source>
</evidence>
<dbReference type="Proteomes" id="UP000094009">
    <property type="component" value="Unassembled WGS sequence"/>
</dbReference>
<dbReference type="AlphaFoldDB" id="A0A853L0J2"/>
<proteinExistence type="inferred from homology"/>
<evidence type="ECO:0000313" key="5">
    <source>
        <dbReference type="Proteomes" id="UP000094009"/>
    </source>
</evidence>
<dbReference type="SUPFAM" id="SSF51735">
    <property type="entry name" value="NAD(P)-binding Rossmann-fold domains"/>
    <property type="match status" value="1"/>
</dbReference>
<dbReference type="InterPro" id="IPR001509">
    <property type="entry name" value="Epimerase_deHydtase"/>
</dbReference>
<gene>
    <name evidence="4" type="ORF">TH4_07890</name>
</gene>
<organism evidence="4 5">
    <name type="scientific">Thalassospira tepidiphila MCCC 1A03514</name>
    <dbReference type="NCBI Taxonomy" id="1177930"/>
    <lineage>
        <taxon>Bacteria</taxon>
        <taxon>Pseudomonadati</taxon>
        <taxon>Pseudomonadota</taxon>
        <taxon>Alphaproteobacteria</taxon>
        <taxon>Rhodospirillales</taxon>
        <taxon>Thalassospiraceae</taxon>
        <taxon>Thalassospira</taxon>
    </lineage>
</organism>
<evidence type="ECO:0000313" key="4">
    <source>
        <dbReference type="EMBL" id="OAZ10166.1"/>
    </source>
</evidence>
<reference evidence="4 5" key="1">
    <citation type="submission" date="2014-07" db="EMBL/GenBank/DDBJ databases">
        <title>Draft genome sequence of Thalassospira tepidiphila 1-1B.</title>
        <authorList>
            <person name="Lai Q."/>
            <person name="Shao Z."/>
        </authorList>
    </citation>
    <scope>NUCLEOTIDE SEQUENCE [LARGE SCALE GENOMIC DNA]</scope>
    <source>
        <strain evidence="4 5">MCCC 1A03514</strain>
    </source>
</reference>
<comment type="caution">
    <text evidence="4">The sequence shown here is derived from an EMBL/GenBank/DDBJ whole genome shotgun (WGS) entry which is preliminary data.</text>
</comment>